<proteinExistence type="predicted"/>
<evidence type="ECO:0000313" key="3">
    <source>
        <dbReference type="EMBL" id="MCB8890722.1"/>
    </source>
</evidence>
<keyword evidence="4" id="KW-1185">Reference proteome</keyword>
<feature type="domain" description="Thioesterase" evidence="2">
    <location>
        <begin position="50"/>
        <end position="128"/>
    </location>
</feature>
<dbReference type="PANTHER" id="PTHR42856">
    <property type="entry name" value="ACYL-COENZYME A THIOESTERASE PAAI"/>
    <property type="match status" value="1"/>
</dbReference>
<keyword evidence="1" id="KW-0378">Hydrolase</keyword>
<dbReference type="SUPFAM" id="SSF54637">
    <property type="entry name" value="Thioesterase/thiol ester dehydrase-isomerase"/>
    <property type="match status" value="1"/>
</dbReference>
<name>A0ABS8DWJ6_9GAMM</name>
<dbReference type="CDD" id="cd03443">
    <property type="entry name" value="PaaI_thioesterase"/>
    <property type="match status" value="1"/>
</dbReference>
<organism evidence="3 4">
    <name type="scientific">Vreelandella malpeensis</name>
    <dbReference type="NCBI Taxonomy" id="1172368"/>
    <lineage>
        <taxon>Bacteria</taxon>
        <taxon>Pseudomonadati</taxon>
        <taxon>Pseudomonadota</taxon>
        <taxon>Gammaproteobacteria</taxon>
        <taxon>Oceanospirillales</taxon>
        <taxon>Halomonadaceae</taxon>
        <taxon>Vreelandella</taxon>
    </lineage>
</organism>
<dbReference type="RefSeq" id="WP_227391385.1">
    <property type="nucleotide sequence ID" value="NZ_JBHSCJ010000002.1"/>
</dbReference>
<dbReference type="NCBIfam" id="TIGR00369">
    <property type="entry name" value="unchar_dom_1"/>
    <property type="match status" value="1"/>
</dbReference>
<accession>A0ABS8DWJ6</accession>
<dbReference type="Pfam" id="PF03061">
    <property type="entry name" value="4HBT"/>
    <property type="match status" value="1"/>
</dbReference>
<evidence type="ECO:0000256" key="1">
    <source>
        <dbReference type="ARBA" id="ARBA00022801"/>
    </source>
</evidence>
<dbReference type="Gene3D" id="3.10.129.10">
    <property type="entry name" value="Hotdog Thioesterase"/>
    <property type="match status" value="1"/>
</dbReference>
<dbReference type="PANTHER" id="PTHR42856:SF1">
    <property type="entry name" value="ACYL-COENZYME A THIOESTERASE PAAI"/>
    <property type="match status" value="1"/>
</dbReference>
<dbReference type="InterPro" id="IPR003736">
    <property type="entry name" value="PAAI_dom"/>
</dbReference>
<dbReference type="InterPro" id="IPR029069">
    <property type="entry name" value="HotDog_dom_sf"/>
</dbReference>
<dbReference type="Proteomes" id="UP001319882">
    <property type="component" value="Unassembled WGS sequence"/>
</dbReference>
<protein>
    <submittedName>
        <fullName evidence="3">PaaI family thioesterase</fullName>
    </submittedName>
</protein>
<gene>
    <name evidence="3" type="ORF">GEV37_16535</name>
</gene>
<sequence>MRRADDDAAQGPQDEPGGFNDLLGLCVVEWSETRAVVEMRLEEKHFNRSGNVHGGVLCSLLDNALSLTGLYCSVQGNARRAVTLSLSTTFVGPARHGVLRAVGELRGGGHKIYMASAEVTDEQGNLVAMGEGSFKRLSGSESPQGVPVAILKERLKGRRE</sequence>
<dbReference type="InterPro" id="IPR052723">
    <property type="entry name" value="Acyl-CoA_thioesterase_PaaI"/>
</dbReference>
<reference evidence="3 4" key="1">
    <citation type="journal article" date="2021" name="Sci. Rep.">
        <title>Genome analysis of a halophilic bacterium Halomonas malpeensis YU-PRIM-29(T) reveals its exopolysaccharide and pigment producing capabilities.</title>
        <authorList>
            <person name="Athmika"/>
            <person name="Ghate S.D."/>
            <person name="Arun A.B."/>
            <person name="Rao S.S."/>
            <person name="Kumar S.T.A."/>
            <person name="Kandiyil M.K."/>
            <person name="Saptami K."/>
            <person name="Rekha P.D."/>
        </authorList>
    </citation>
    <scope>NUCLEOTIDE SEQUENCE [LARGE SCALE GENOMIC DNA]</scope>
    <source>
        <strain evidence="4">prim 29</strain>
    </source>
</reference>
<dbReference type="InterPro" id="IPR006683">
    <property type="entry name" value="Thioestr_dom"/>
</dbReference>
<dbReference type="EMBL" id="WHVL01000009">
    <property type="protein sequence ID" value="MCB8890722.1"/>
    <property type="molecule type" value="Genomic_DNA"/>
</dbReference>
<comment type="caution">
    <text evidence="3">The sequence shown here is derived from an EMBL/GenBank/DDBJ whole genome shotgun (WGS) entry which is preliminary data.</text>
</comment>
<evidence type="ECO:0000313" key="4">
    <source>
        <dbReference type="Proteomes" id="UP001319882"/>
    </source>
</evidence>
<evidence type="ECO:0000259" key="2">
    <source>
        <dbReference type="Pfam" id="PF03061"/>
    </source>
</evidence>